<evidence type="ECO:0000256" key="3">
    <source>
        <dbReference type="ARBA" id="ARBA00022558"/>
    </source>
</evidence>
<dbReference type="Pfam" id="PF05567">
    <property type="entry name" value="T4P_PilY1"/>
    <property type="match status" value="1"/>
</dbReference>
<evidence type="ECO:0000256" key="2">
    <source>
        <dbReference type="ARBA" id="ARBA00008387"/>
    </source>
</evidence>
<keyword evidence="7" id="KW-0732">Signal</keyword>
<sequence>MKRFKFFKSAGIGGFLYSFFMLQAAIGDDTEIFFAKQSNTDTIIPNVMFIIDTSGSMTNYPEGSSQTRIQIVKDVMNDVLTEINNVNVGLMRFNKGDTNGDNSAEGGPVLYPATYIDEPADPTVTKIISNGNNDASQVGGAGTVTLNGNELKLGEAADSYVAVRFESLLIPQGATISSANLVFTAKGDQTGNAEFSIAAELVGNASALTATDFNLSSRDATTTTPVTWKVINDWKNGDSYSSSDITTIVQEVVDQSDWCGNNSIVFLVKGTGSRSVYSLEGSVADSNDANYYPAPKLHLKFENNLKGSAKGCIGGEVTSQVSSSRHDWERGGVKDNWYDSSDLDLYYGNNGTPVVGVGVSFTGINIPSNATIKEAYLDFTPLSDEGSSGSVFIKGVNLGDPNPRSYEDLYNNLFSTGVNWPLGVWVTDVVERTPNIALIVQSIVANKDWELGNTMSFFLEGVSGHHMARAYENSASKAPKLYIRYEGVYQPGVITKREELKTVVSELPADGYTPISDVMAEAGLYFRGGPVTYGIDRDNQRVNRTSHIDSWENTGTLVTPPPPLCTLDNYSASGCAPEKIIGNPNYKTPIKESCQTNHIVFLTDGYPTSHHQETNDAYADWSKSTCSSSNFGSDCAVKIAGYLHNNDQNNLLPGKQSVTTHTIGFDIDFQLLEDMASAGGGGYYTANNKSGLVDAITSIVASIVNVNTSFVSSGVSINQYNRRTHNEELYFSLFSPASGNVWPGNIKRYKLVGNSIVDVNDTVAVDSTNAQFLDSAKSWWSSSKDGADVNKGGVAEKLGYQRNVFTNISGSDLTAPDNRVKDGNSSVTEGMLGATDADDRKTILNWAQGLDVDSATVKSHNLIGDPLHSQPTLVVYNTGSSTSPTYDTKVYVGTNHGFLHSFNSQDGTENWSFIPQRLLKLLTDLQKGAPVAHAYGLDGSISIYMSDENNNGVVDTNAGEKAYLYIGMRRGGNAYYGLDISNPNKPQLLFKIDPNSSNFGKLGQTWSKPEVGKMNIGGVDAQPVIIFGGGYDTVQDTAGTGTTTSSQGNRVYIANAKTGAYIWDSSKAIKPSGSLAGDISTMDAVPSDVTAFDIDDDGLIDHIYASDMKAQIFRFDIDNKSQSISGGRIAHLQTATDIQNNRRFYYKPDVALIRLKQETFLSVSIGSGYRAHPLDENITDHFYMIKDKGVLVKKFDMDIAMSDLLDVTDIIGFDSQGNSIPADKIKSTNKKGWYIGFSYSGEKVIQSSITVSNTVIFSTYLPPGSSSNVCEAASGSSRLYTLNVSDGNPYIDTNYDGKIDKSDREQVLKVPGIAPPPQAIIGKDGKLKICIGLECKDPPEPPQGVVGLRWRTNN</sequence>
<dbReference type="RefSeq" id="WP_353873084.1">
    <property type="nucleotide sequence ID" value="NZ_JBEVCJ010000001.1"/>
</dbReference>
<comment type="subcellular location">
    <subcellularLocation>
        <location evidence="1">Fimbrium</location>
    </subcellularLocation>
</comment>
<comment type="caution">
    <text evidence="9">The sequence shown here is derived from an EMBL/GenBank/DDBJ whole genome shotgun (WGS) entry which is preliminary data.</text>
</comment>
<dbReference type="SUPFAM" id="SSF50998">
    <property type="entry name" value="Quinoprotein alcohol dehydrogenase-like"/>
    <property type="match status" value="1"/>
</dbReference>
<evidence type="ECO:0000256" key="7">
    <source>
        <dbReference type="SAM" id="SignalP"/>
    </source>
</evidence>
<keyword evidence="6" id="KW-0281">Fimbrium</keyword>
<evidence type="ECO:0000256" key="1">
    <source>
        <dbReference type="ARBA" id="ARBA00004561"/>
    </source>
</evidence>
<dbReference type="PROSITE" id="PS50234">
    <property type="entry name" value="VWFA"/>
    <property type="match status" value="1"/>
</dbReference>
<protein>
    <submittedName>
        <fullName evidence="9">PilC/PilY family type IV pilus protein</fullName>
    </submittedName>
</protein>
<proteinExistence type="inferred from homology"/>
<comment type="similarity">
    <text evidence="2">Belongs to the PilY1 family.</text>
</comment>
<evidence type="ECO:0000256" key="6">
    <source>
        <dbReference type="ARBA" id="ARBA00023263"/>
    </source>
</evidence>
<feature type="signal peptide" evidence="7">
    <location>
        <begin position="1"/>
        <end position="24"/>
    </location>
</feature>
<reference evidence="9 10" key="1">
    <citation type="submission" date="2024-06" db="EMBL/GenBank/DDBJ databases">
        <authorList>
            <person name="Li F."/>
        </authorList>
    </citation>
    <scope>NUCLEOTIDE SEQUENCE [LARGE SCALE GENOMIC DNA]</scope>
    <source>
        <strain evidence="9 10">GXAS 311</strain>
    </source>
</reference>
<keyword evidence="10" id="KW-1185">Reference proteome</keyword>
<evidence type="ECO:0000256" key="5">
    <source>
        <dbReference type="ARBA" id="ARBA00022837"/>
    </source>
</evidence>
<name>A0ABV2BNM6_9GAMM</name>
<dbReference type="InterPro" id="IPR036465">
    <property type="entry name" value="vWFA_dom_sf"/>
</dbReference>
<organism evidence="9 10">
    <name type="scientific">Aliikangiella maris</name>
    <dbReference type="NCBI Taxonomy" id="3162458"/>
    <lineage>
        <taxon>Bacteria</taxon>
        <taxon>Pseudomonadati</taxon>
        <taxon>Pseudomonadota</taxon>
        <taxon>Gammaproteobacteria</taxon>
        <taxon>Oceanospirillales</taxon>
        <taxon>Pleioneaceae</taxon>
        <taxon>Aliikangiella</taxon>
    </lineage>
</organism>
<dbReference type="EMBL" id="JBEVCJ010000001">
    <property type="protein sequence ID" value="MET1253543.1"/>
    <property type="molecule type" value="Genomic_DNA"/>
</dbReference>
<dbReference type="SUPFAM" id="SSF53300">
    <property type="entry name" value="vWA-like"/>
    <property type="match status" value="1"/>
</dbReference>
<dbReference type="InterPro" id="IPR008707">
    <property type="entry name" value="B-propeller_PilY1"/>
</dbReference>
<feature type="chain" id="PRO_5045178277" evidence="7">
    <location>
        <begin position="25"/>
        <end position="1354"/>
    </location>
</feature>
<evidence type="ECO:0000256" key="4">
    <source>
        <dbReference type="ARBA" id="ARBA00022723"/>
    </source>
</evidence>
<dbReference type="InterPro" id="IPR002035">
    <property type="entry name" value="VWF_A"/>
</dbReference>
<feature type="domain" description="VWFA" evidence="8">
    <location>
        <begin position="46"/>
        <end position="94"/>
    </location>
</feature>
<keyword evidence="4" id="KW-0479">Metal-binding</keyword>
<evidence type="ECO:0000313" key="10">
    <source>
        <dbReference type="Proteomes" id="UP001548189"/>
    </source>
</evidence>
<evidence type="ECO:0000259" key="8">
    <source>
        <dbReference type="PROSITE" id="PS50234"/>
    </source>
</evidence>
<dbReference type="InterPro" id="IPR011047">
    <property type="entry name" value="Quinoprotein_ADH-like_sf"/>
</dbReference>
<keyword evidence="3" id="KW-1029">Fimbrium biogenesis</keyword>
<dbReference type="Proteomes" id="UP001548189">
    <property type="component" value="Unassembled WGS sequence"/>
</dbReference>
<dbReference type="Gene3D" id="3.40.50.410">
    <property type="entry name" value="von Willebrand factor, type A domain"/>
    <property type="match status" value="2"/>
</dbReference>
<evidence type="ECO:0000313" key="9">
    <source>
        <dbReference type="EMBL" id="MET1253543.1"/>
    </source>
</evidence>
<gene>
    <name evidence="9" type="ORF">ABVT43_00235</name>
</gene>
<keyword evidence="5" id="KW-0106">Calcium</keyword>
<dbReference type="Pfam" id="PF13519">
    <property type="entry name" value="VWA_2"/>
    <property type="match status" value="1"/>
</dbReference>
<accession>A0ABV2BNM6</accession>